<evidence type="ECO:0000256" key="1">
    <source>
        <dbReference type="ARBA" id="ARBA00012928"/>
    </source>
</evidence>
<keyword evidence="2" id="KW-0808">Transferase</keyword>
<dbReference type="PANTHER" id="PTHR11085:SF10">
    <property type="entry name" value="NAD-DEPENDENT PROTEIN DEACYLASE SIRTUIN-5, MITOCHONDRIAL-RELATED"/>
    <property type="match status" value="1"/>
</dbReference>
<dbReference type="PANTHER" id="PTHR11085">
    <property type="entry name" value="NAD-DEPENDENT PROTEIN DEACYLASE SIRTUIN-5, MITOCHONDRIAL-RELATED"/>
    <property type="match status" value="1"/>
</dbReference>
<dbReference type="EC" id="2.3.1.286" evidence="1"/>
<sequence>MDGKEIDRAAELLLKAQKAYAFTGAGVSTESGIPDFRSPGTGLWSNPEALALATGEAFLHDPARFYRFFLPMWQNYRRAQPNPAHRALAELEKMGILRGVVTQNIDGLHRKAGSQVVWEVHGNLENLVCTRCRRAAPFSLAEEAWAKDDLPPRCGCGGILRPNVVLFGEPMTPDFHRAAIFLRQGCDLLLVVGSSLTVYPAASLVDYARQLIIVNREPTPADDRAAVVLRGQAGIILPKIVEAVKAHQRLGC</sequence>
<keyword evidence="4" id="KW-0862">Zinc</keyword>
<evidence type="ECO:0000256" key="2">
    <source>
        <dbReference type="ARBA" id="ARBA00022679"/>
    </source>
</evidence>
<dbReference type="eggNOG" id="COG0846">
    <property type="taxonomic scope" value="Bacteria"/>
</dbReference>
<dbReference type="EMBL" id="CP001785">
    <property type="protein sequence ID" value="ACX52962.1"/>
    <property type="molecule type" value="Genomic_DNA"/>
</dbReference>
<dbReference type="OrthoDB" id="9800582at2"/>
<dbReference type="InterPro" id="IPR026591">
    <property type="entry name" value="Sirtuin_cat_small_dom_sf"/>
</dbReference>
<dbReference type="AlphaFoldDB" id="C9R9I3"/>
<dbReference type="Gene3D" id="3.30.1600.10">
    <property type="entry name" value="SIR2/SIRT2 'Small Domain"/>
    <property type="match status" value="1"/>
</dbReference>
<accession>C9R9I3</accession>
<keyword evidence="4" id="KW-0479">Metal-binding</keyword>
<evidence type="ECO:0000256" key="4">
    <source>
        <dbReference type="PROSITE-ProRule" id="PRU00236"/>
    </source>
</evidence>
<feature type="binding site" evidence="4">
    <location>
        <position position="129"/>
    </location>
    <ligand>
        <name>Zn(2+)</name>
        <dbReference type="ChEBI" id="CHEBI:29105"/>
    </ligand>
</feature>
<organism evidence="6 7">
    <name type="scientific">Ammonifex degensii (strain DSM 10501 / KC4)</name>
    <dbReference type="NCBI Taxonomy" id="429009"/>
    <lineage>
        <taxon>Bacteria</taxon>
        <taxon>Bacillati</taxon>
        <taxon>Bacillota</taxon>
        <taxon>Clostridia</taxon>
        <taxon>Thermoanaerobacterales</taxon>
        <taxon>Thermoanaerobacteraceae</taxon>
        <taxon>Ammonifex</taxon>
    </lineage>
</organism>
<dbReference type="Proteomes" id="UP000002620">
    <property type="component" value="Chromosome"/>
</dbReference>
<feature type="active site" description="Proton acceptor" evidence="4">
    <location>
        <position position="121"/>
    </location>
</feature>
<dbReference type="KEGG" id="adg:Adeg_1881"/>
<keyword evidence="3" id="KW-0520">NAD</keyword>
<feature type="binding site" evidence="4">
    <location>
        <position position="156"/>
    </location>
    <ligand>
        <name>Zn(2+)</name>
        <dbReference type="ChEBI" id="CHEBI:29105"/>
    </ligand>
</feature>
<dbReference type="GO" id="GO:0070403">
    <property type="term" value="F:NAD+ binding"/>
    <property type="evidence" value="ECO:0007669"/>
    <property type="project" value="InterPro"/>
</dbReference>
<evidence type="ECO:0000313" key="6">
    <source>
        <dbReference type="EMBL" id="ACX52962.1"/>
    </source>
</evidence>
<dbReference type="Pfam" id="PF02146">
    <property type="entry name" value="SIR2"/>
    <property type="match status" value="1"/>
</dbReference>
<gene>
    <name evidence="6" type="ordered locus">Adeg_1881</name>
</gene>
<dbReference type="InterPro" id="IPR050134">
    <property type="entry name" value="NAD-dep_sirtuin_deacylases"/>
</dbReference>
<feature type="binding site" evidence="4">
    <location>
        <position position="154"/>
    </location>
    <ligand>
        <name>Zn(2+)</name>
        <dbReference type="ChEBI" id="CHEBI:29105"/>
    </ligand>
</feature>
<proteinExistence type="predicted"/>
<name>C9R9I3_AMMDK</name>
<dbReference type="InterPro" id="IPR003000">
    <property type="entry name" value="Sirtuin"/>
</dbReference>
<feature type="domain" description="Deacetylase sirtuin-type" evidence="5">
    <location>
        <begin position="1"/>
        <end position="247"/>
    </location>
</feature>
<dbReference type="PROSITE" id="PS50305">
    <property type="entry name" value="SIRTUIN"/>
    <property type="match status" value="1"/>
</dbReference>
<dbReference type="SUPFAM" id="SSF52467">
    <property type="entry name" value="DHS-like NAD/FAD-binding domain"/>
    <property type="match status" value="1"/>
</dbReference>
<dbReference type="HOGENOM" id="CLU_023643_3_1_9"/>
<evidence type="ECO:0000259" key="5">
    <source>
        <dbReference type="PROSITE" id="PS50305"/>
    </source>
</evidence>
<protein>
    <recommendedName>
        <fullName evidence="1">protein acetyllysine N-acetyltransferase</fullName>
        <ecNumber evidence="1">2.3.1.286</ecNumber>
    </recommendedName>
</protein>
<evidence type="ECO:0000256" key="3">
    <source>
        <dbReference type="ARBA" id="ARBA00023027"/>
    </source>
</evidence>
<dbReference type="CDD" id="cd01407">
    <property type="entry name" value="SIR2-fam"/>
    <property type="match status" value="1"/>
</dbReference>
<dbReference type="RefSeq" id="WP_015739839.1">
    <property type="nucleotide sequence ID" value="NC_013385.1"/>
</dbReference>
<reference evidence="6 7" key="1">
    <citation type="submission" date="2009-10" db="EMBL/GenBank/DDBJ databases">
        <title>Complete sequence of chromosome of Ammonifex degensii KC4.</title>
        <authorList>
            <consortium name="US DOE Joint Genome Institute"/>
            <person name="Kerfeld C."/>
            <person name="Goodner B."/>
            <person name="Huber H."/>
            <person name="Stetter K."/>
            <person name="Lucas S."/>
            <person name="Copeland A."/>
            <person name="Lapidus A."/>
            <person name="Glavina del Rio T."/>
            <person name="Dalin E."/>
            <person name="Tice H."/>
            <person name="Bruce D."/>
            <person name="Goodwin L."/>
            <person name="Pitluck S."/>
            <person name="Saunders E."/>
            <person name="Brettin T."/>
            <person name="Detter J.C."/>
            <person name="Han C."/>
            <person name="Larimer F."/>
            <person name="Land M."/>
            <person name="Hauser L."/>
            <person name="Kyrpides N."/>
            <person name="Ovchinnikova G."/>
            <person name="Richardson P."/>
        </authorList>
    </citation>
    <scope>NUCLEOTIDE SEQUENCE [LARGE SCALE GENOMIC DNA]</scope>
    <source>
        <strain evidence="7">DSM 10501 / KC4</strain>
    </source>
</reference>
<dbReference type="NCBIfam" id="NF001753">
    <property type="entry name" value="PRK00481.1-3"/>
    <property type="match status" value="1"/>
</dbReference>
<dbReference type="Gene3D" id="3.40.50.1220">
    <property type="entry name" value="TPP-binding domain"/>
    <property type="match status" value="1"/>
</dbReference>
<dbReference type="InterPro" id="IPR026590">
    <property type="entry name" value="Ssirtuin_cat_dom"/>
</dbReference>
<dbReference type="GO" id="GO:0017136">
    <property type="term" value="F:histone deacetylase activity, NAD-dependent"/>
    <property type="evidence" value="ECO:0007669"/>
    <property type="project" value="TreeGrafter"/>
</dbReference>
<evidence type="ECO:0000313" key="7">
    <source>
        <dbReference type="Proteomes" id="UP000002620"/>
    </source>
</evidence>
<feature type="binding site" evidence="4">
    <location>
        <position position="132"/>
    </location>
    <ligand>
        <name>Zn(2+)</name>
        <dbReference type="ChEBI" id="CHEBI:29105"/>
    </ligand>
</feature>
<dbReference type="GO" id="GO:0046872">
    <property type="term" value="F:metal ion binding"/>
    <property type="evidence" value="ECO:0007669"/>
    <property type="project" value="UniProtKB-KW"/>
</dbReference>
<keyword evidence="7" id="KW-1185">Reference proteome</keyword>
<dbReference type="InterPro" id="IPR029035">
    <property type="entry name" value="DHS-like_NAD/FAD-binding_dom"/>
</dbReference>
<dbReference type="STRING" id="429009.Adeg_1881"/>